<evidence type="ECO:0000313" key="2">
    <source>
        <dbReference type="EMBL" id="CBH95240.1"/>
    </source>
</evidence>
<sequence>MKRTLAPSRLARPHLRQLALCAALSAVCAAASAQTVTSTDTSTQWPMYALNPGHNAVVPSNFPAMAWTWQVPGAADAAKAKVLNSTIIRDLVGFPIGVAVVDGMVYATNDNGYIYAVDAHSGKLAWSFNAYNQLMTTPIVAAIDGRPLVFIGAGNSVFAYSHAKQFGVPGAQVIRGNGVSAIYALDAKTGDEVWVHKTKGEDMPTPALYQGKLLFGNGDGHAYALDAATGKLAWQTPIHSFVSMSSATLDPARGVLVMGGTHPSKIYGLDAATGKLLWSVAPPLVFSSSAGDGTWAMDGKGLAVGQIETRTSAQQATKESASEELAIDLKTGKIVWSTELGAGKTPPRNKDAVPTVVDGVVYTGSPVTHTEYAVDAQTGRILWQQPLKVSMKAAPVVVGKVLIQATASGEIFTLDRDSGAVLHTYNAHQGGYGPQNGVVVGGTYFNGTNAGMLQAIPLSTLGVTGKP</sequence>
<dbReference type="Pfam" id="PF13360">
    <property type="entry name" value="PQQ_2"/>
    <property type="match status" value="3"/>
</dbReference>
<protein>
    <submittedName>
        <fullName evidence="2">Putative Tetrathionate hydrolase</fullName>
    </submittedName>
</protein>
<dbReference type="PANTHER" id="PTHR34512:SF30">
    <property type="entry name" value="OUTER MEMBRANE PROTEIN ASSEMBLY FACTOR BAMB"/>
    <property type="match status" value="1"/>
</dbReference>
<accession>E6PJU1</accession>
<dbReference type="EMBL" id="CABM01000002">
    <property type="protein sequence ID" value="CBH95240.1"/>
    <property type="molecule type" value="Genomic_DNA"/>
</dbReference>
<dbReference type="InterPro" id="IPR015943">
    <property type="entry name" value="WD40/YVTN_repeat-like_dom_sf"/>
</dbReference>
<gene>
    <name evidence="2" type="ORF">CARN2_0627</name>
</gene>
<organism evidence="2">
    <name type="scientific">mine drainage metagenome</name>
    <dbReference type="NCBI Taxonomy" id="410659"/>
    <lineage>
        <taxon>unclassified sequences</taxon>
        <taxon>metagenomes</taxon>
        <taxon>ecological metagenomes</taxon>
    </lineage>
</organism>
<feature type="domain" description="Pyrrolo-quinoline quinone repeat" evidence="1">
    <location>
        <begin position="96"/>
        <end position="142"/>
    </location>
</feature>
<comment type="caution">
    <text evidence="2">The sequence shown here is derived from an EMBL/GenBank/DDBJ whole genome shotgun (WGS) entry which is preliminary data.</text>
</comment>
<feature type="domain" description="Pyrrolo-quinoline quinone repeat" evidence="1">
    <location>
        <begin position="165"/>
        <end position="280"/>
    </location>
</feature>
<keyword evidence="2" id="KW-0378">Hydrolase</keyword>
<dbReference type="InterPro" id="IPR002372">
    <property type="entry name" value="PQQ_rpt_dom"/>
</dbReference>
<dbReference type="Gene3D" id="2.130.10.10">
    <property type="entry name" value="YVTN repeat-like/Quinoprotein amine dehydrogenase"/>
    <property type="match status" value="2"/>
</dbReference>
<dbReference type="Gene3D" id="2.40.10.480">
    <property type="match status" value="1"/>
</dbReference>
<dbReference type="SMART" id="SM00564">
    <property type="entry name" value="PQQ"/>
    <property type="match status" value="6"/>
</dbReference>
<reference evidence="2" key="1">
    <citation type="submission" date="2009-10" db="EMBL/GenBank/DDBJ databases">
        <title>Diversity of trophic interactions inside an arsenic-rich microbial ecosystem.</title>
        <authorList>
            <person name="Bertin P.N."/>
            <person name="Heinrich-Salmeron A."/>
            <person name="Pelletier E."/>
            <person name="Goulhen-Chollet F."/>
            <person name="Arsene-Ploetze F."/>
            <person name="Gallien S."/>
            <person name="Calteau A."/>
            <person name="Vallenet D."/>
            <person name="Casiot C."/>
            <person name="Chane-Woon-Ming B."/>
            <person name="Giloteaux L."/>
            <person name="Barakat M."/>
            <person name="Bonnefoy V."/>
            <person name="Bruneel O."/>
            <person name="Chandler M."/>
            <person name="Cleiss J."/>
            <person name="Duran R."/>
            <person name="Elbaz-Poulichet F."/>
            <person name="Fonknechten N."/>
            <person name="Lauga B."/>
            <person name="Mornico D."/>
            <person name="Ortet P."/>
            <person name="Schaeffer C."/>
            <person name="Siguier P."/>
            <person name="Alexander Thil Smith A."/>
            <person name="Van Dorsselaer A."/>
            <person name="Weissenbach J."/>
            <person name="Medigue C."/>
            <person name="Le Paslier D."/>
        </authorList>
    </citation>
    <scope>NUCLEOTIDE SEQUENCE</scope>
</reference>
<dbReference type="InterPro" id="IPR018391">
    <property type="entry name" value="PQQ_b-propeller_rpt"/>
</dbReference>
<name>E6PJU1_9ZZZZ</name>
<feature type="domain" description="Pyrrolo-quinoline quinone repeat" evidence="1">
    <location>
        <begin position="326"/>
        <end position="455"/>
    </location>
</feature>
<proteinExistence type="predicted"/>
<dbReference type="InterPro" id="IPR011047">
    <property type="entry name" value="Quinoprotein_ADH-like_sf"/>
</dbReference>
<dbReference type="PANTHER" id="PTHR34512">
    <property type="entry name" value="CELL SURFACE PROTEIN"/>
    <property type="match status" value="1"/>
</dbReference>
<dbReference type="SUPFAM" id="SSF50998">
    <property type="entry name" value="Quinoprotein alcohol dehydrogenase-like"/>
    <property type="match status" value="1"/>
</dbReference>
<dbReference type="AlphaFoldDB" id="E6PJU1"/>
<dbReference type="GO" id="GO:0016787">
    <property type="term" value="F:hydrolase activity"/>
    <property type="evidence" value="ECO:0007669"/>
    <property type="project" value="UniProtKB-KW"/>
</dbReference>
<evidence type="ECO:0000259" key="1">
    <source>
        <dbReference type="Pfam" id="PF13360"/>
    </source>
</evidence>